<keyword evidence="1" id="KW-1133">Transmembrane helix</keyword>
<dbReference type="InterPro" id="IPR021347">
    <property type="entry name" value="DUF2964"/>
</dbReference>
<evidence type="ECO:0008006" key="4">
    <source>
        <dbReference type="Google" id="ProtNLM"/>
    </source>
</evidence>
<reference evidence="2" key="1">
    <citation type="submission" date="2016-01" db="EMBL/GenBank/DDBJ databases">
        <authorList>
            <person name="Peeters C."/>
        </authorList>
    </citation>
    <scope>NUCLEOTIDE SEQUENCE [LARGE SCALE GENOMIC DNA]</scope>
    <source>
        <strain evidence="2">LMG 22937</strain>
    </source>
</reference>
<gene>
    <name evidence="2" type="ORF">AWB67_00845</name>
</gene>
<keyword evidence="1" id="KW-0812">Transmembrane</keyword>
<evidence type="ECO:0000256" key="1">
    <source>
        <dbReference type="SAM" id="Phobius"/>
    </source>
</evidence>
<accession>A0A158FTC9</accession>
<keyword evidence="1" id="KW-0472">Membrane</keyword>
<name>A0A158FTC9_9BURK</name>
<evidence type="ECO:0000313" key="3">
    <source>
        <dbReference type="Proteomes" id="UP000054925"/>
    </source>
</evidence>
<sequence length="63" mass="6563">MVRGESRIVLAAVAVFVALVGISTALRGMLFDQDAVMLYGVLAIVTGVTTFVVLLMPLPSDGP</sequence>
<keyword evidence="3" id="KW-1185">Reference proteome</keyword>
<dbReference type="AlphaFoldDB" id="A0A158FTC9"/>
<protein>
    <recommendedName>
        <fullName evidence="4">DUF2964 domain-containing protein</fullName>
    </recommendedName>
</protein>
<dbReference type="Proteomes" id="UP000054925">
    <property type="component" value="Unassembled WGS sequence"/>
</dbReference>
<proteinExistence type="predicted"/>
<comment type="caution">
    <text evidence="2">The sequence shown here is derived from an EMBL/GenBank/DDBJ whole genome shotgun (WGS) entry which is preliminary data.</text>
</comment>
<dbReference type="OrthoDB" id="8943486at2"/>
<dbReference type="Pfam" id="PF11177">
    <property type="entry name" value="DUF2964"/>
    <property type="match status" value="1"/>
</dbReference>
<evidence type="ECO:0000313" key="2">
    <source>
        <dbReference type="EMBL" id="SAL22937.1"/>
    </source>
</evidence>
<feature type="transmembrane region" description="Helical" evidence="1">
    <location>
        <begin position="37"/>
        <end position="58"/>
    </location>
</feature>
<dbReference type="RefSeq" id="WP_087654972.1">
    <property type="nucleotide sequence ID" value="NZ_FCOL02000003.1"/>
</dbReference>
<dbReference type="EMBL" id="FCOL02000003">
    <property type="protein sequence ID" value="SAL22937.1"/>
    <property type="molecule type" value="Genomic_DNA"/>
</dbReference>
<organism evidence="2 3">
    <name type="scientific">Caballeronia terrestris</name>
    <dbReference type="NCBI Taxonomy" id="1226301"/>
    <lineage>
        <taxon>Bacteria</taxon>
        <taxon>Pseudomonadati</taxon>
        <taxon>Pseudomonadota</taxon>
        <taxon>Betaproteobacteria</taxon>
        <taxon>Burkholderiales</taxon>
        <taxon>Burkholderiaceae</taxon>
        <taxon>Caballeronia</taxon>
    </lineage>
</organism>